<comment type="similarity">
    <text evidence="1 8">Belongs to the mannose-6-phosphate isomerase type 2 family.</text>
</comment>
<feature type="domain" description="Nucleotidyl transferase" evidence="9">
    <location>
        <begin position="5"/>
        <end position="283"/>
    </location>
</feature>
<sequence length="489" mass="52672">MKVIPLILSGGAGTRLWPLSRASKPKQFLCLGTRRSLFQETVLRCRAAIFDERPIVVGADPHRFLIAEDLLEIGVGADILLEPVARNSCAAIAAGCLAALKRDPDAMVLALAADHHIPDAMAFCDAVAMAVPEALSRYIVTFGVKPDQPSTAYGYILAGTPIVEAFTIGHFIEKPPREMASACVAAGYLWNSGNFLFRAAHFLTELKRLRPDILECVGKAVDRAERDLDFLRLDRSAFAKTAAISVDHAVMEKTNRAAVLPVSYRWSDVGSWGSLADVIEKDARGNATIGDVSILGGSNNLVHSQGRLTALVGMDDTVVVTTPDAVLVAGKAHCEAVKDLVAAFKQGGRAEADEALQIFRPWGNYERLDIGTRYQVKRIVVKPGGVLSLQRHRHRTEHWVVVDGRAEVTIGDTVETLGPNESVYVPLGAVHRLANHGTMPVVLIEVQTGNYLGEDDIERLADDYNRAPAMAAPLASRPVGADALAGQAV</sequence>
<dbReference type="PANTHER" id="PTHR46390">
    <property type="entry name" value="MANNOSE-1-PHOSPHATE GUANYLYLTRANSFERASE"/>
    <property type="match status" value="1"/>
</dbReference>
<name>A0A1V8RQ54_9HYPH</name>
<dbReference type="InterPro" id="IPR001538">
    <property type="entry name" value="Man6P_isomerase-2_C"/>
</dbReference>
<feature type="domain" description="MannoseP isomerase/GMP-like beta-helix" evidence="11">
    <location>
        <begin position="298"/>
        <end position="342"/>
    </location>
</feature>
<keyword evidence="3 12" id="KW-0808">Transferase</keyword>
<dbReference type="SUPFAM" id="SSF51182">
    <property type="entry name" value="RmlC-like cupins"/>
    <property type="match status" value="1"/>
</dbReference>
<organism evidence="12 13">
    <name type="scientific">Manganibacter manganicus</name>
    <dbReference type="NCBI Taxonomy" id="1873176"/>
    <lineage>
        <taxon>Bacteria</taxon>
        <taxon>Pseudomonadati</taxon>
        <taxon>Pseudomonadota</taxon>
        <taxon>Alphaproteobacteria</taxon>
        <taxon>Hyphomicrobiales</taxon>
        <taxon>Phyllobacteriaceae</taxon>
        <taxon>Manganibacter</taxon>
    </lineage>
</organism>
<proteinExistence type="inferred from homology"/>
<dbReference type="InterPro" id="IPR005835">
    <property type="entry name" value="NTP_transferase_dom"/>
</dbReference>
<dbReference type="InterPro" id="IPR014710">
    <property type="entry name" value="RmlC-like_jellyroll"/>
</dbReference>
<accession>A0A1V8RQ54</accession>
<evidence type="ECO:0000256" key="4">
    <source>
        <dbReference type="ARBA" id="ARBA00022695"/>
    </source>
</evidence>
<dbReference type="InterPro" id="IPR011051">
    <property type="entry name" value="RmlC_Cupin_sf"/>
</dbReference>
<dbReference type="CDD" id="cd02509">
    <property type="entry name" value="GDP-M1P_Guanylyltransferase"/>
    <property type="match status" value="1"/>
</dbReference>
<dbReference type="Proteomes" id="UP000191905">
    <property type="component" value="Unassembled WGS sequence"/>
</dbReference>
<evidence type="ECO:0000256" key="1">
    <source>
        <dbReference type="ARBA" id="ARBA00006115"/>
    </source>
</evidence>
<keyword evidence="13" id="KW-1185">Reference proteome</keyword>
<dbReference type="GO" id="GO:0000271">
    <property type="term" value="P:polysaccharide biosynthetic process"/>
    <property type="evidence" value="ECO:0007669"/>
    <property type="project" value="InterPro"/>
</dbReference>
<evidence type="ECO:0000259" key="11">
    <source>
        <dbReference type="Pfam" id="PF22640"/>
    </source>
</evidence>
<dbReference type="Gene3D" id="3.90.550.10">
    <property type="entry name" value="Spore Coat Polysaccharide Biosynthesis Protein SpsA, Chain A"/>
    <property type="match status" value="1"/>
</dbReference>
<comment type="catalytic activity">
    <reaction evidence="7">
        <text>alpha-D-mannose 1-phosphate + GTP + H(+) = GDP-alpha-D-mannose + diphosphate</text>
        <dbReference type="Rhea" id="RHEA:15229"/>
        <dbReference type="ChEBI" id="CHEBI:15378"/>
        <dbReference type="ChEBI" id="CHEBI:33019"/>
        <dbReference type="ChEBI" id="CHEBI:37565"/>
        <dbReference type="ChEBI" id="CHEBI:57527"/>
        <dbReference type="ChEBI" id="CHEBI:58409"/>
        <dbReference type="EC" id="2.7.7.13"/>
    </reaction>
</comment>
<dbReference type="Pfam" id="PF01050">
    <property type="entry name" value="MannoseP_isomer"/>
    <property type="match status" value="1"/>
</dbReference>
<protein>
    <recommendedName>
        <fullName evidence="2">mannose-1-phosphate guanylyltransferase</fullName>
        <ecNumber evidence="2">2.7.7.13</ecNumber>
    </recommendedName>
</protein>
<dbReference type="Pfam" id="PF00483">
    <property type="entry name" value="NTP_transferase"/>
    <property type="match status" value="1"/>
</dbReference>
<evidence type="ECO:0000259" key="10">
    <source>
        <dbReference type="Pfam" id="PF01050"/>
    </source>
</evidence>
<dbReference type="FunFam" id="2.60.120.10:FF:000032">
    <property type="entry name" value="Mannose-1-phosphate guanylyltransferase/mannose-6-phosphate isomerase"/>
    <property type="match status" value="1"/>
</dbReference>
<dbReference type="InterPro" id="IPR029044">
    <property type="entry name" value="Nucleotide-diphossugar_trans"/>
</dbReference>
<evidence type="ECO:0000256" key="5">
    <source>
        <dbReference type="ARBA" id="ARBA00022741"/>
    </source>
</evidence>
<evidence type="ECO:0000256" key="6">
    <source>
        <dbReference type="ARBA" id="ARBA00023134"/>
    </source>
</evidence>
<dbReference type="InterPro" id="IPR054566">
    <property type="entry name" value="ManC/GMP-like_b-helix"/>
</dbReference>
<dbReference type="Gene3D" id="2.60.120.10">
    <property type="entry name" value="Jelly Rolls"/>
    <property type="match status" value="1"/>
</dbReference>
<keyword evidence="12" id="KW-0413">Isomerase</keyword>
<evidence type="ECO:0000256" key="8">
    <source>
        <dbReference type="RuleBase" id="RU004190"/>
    </source>
</evidence>
<gene>
    <name evidence="12" type="ORF">BFN67_18755</name>
</gene>
<dbReference type="InterPro" id="IPR051161">
    <property type="entry name" value="Mannose-6P_isomerase_type2"/>
</dbReference>
<dbReference type="SUPFAM" id="SSF53448">
    <property type="entry name" value="Nucleotide-diphospho-sugar transferases"/>
    <property type="match status" value="1"/>
</dbReference>
<dbReference type="GO" id="GO:0004475">
    <property type="term" value="F:mannose-1-phosphate guanylyltransferase (GTP) activity"/>
    <property type="evidence" value="ECO:0007669"/>
    <property type="project" value="UniProtKB-EC"/>
</dbReference>
<keyword evidence="4 12" id="KW-0548">Nucleotidyltransferase</keyword>
<dbReference type="PANTHER" id="PTHR46390:SF1">
    <property type="entry name" value="MANNOSE-1-PHOSPHATE GUANYLYLTRANSFERASE"/>
    <property type="match status" value="1"/>
</dbReference>
<dbReference type="FunFam" id="3.90.550.10:FF:000046">
    <property type="entry name" value="Mannose-1-phosphate guanylyltransferase (GDP)"/>
    <property type="match status" value="1"/>
</dbReference>
<evidence type="ECO:0000313" key="13">
    <source>
        <dbReference type="Proteomes" id="UP000191905"/>
    </source>
</evidence>
<keyword evidence="5" id="KW-0547">Nucleotide-binding</keyword>
<comment type="caution">
    <text evidence="12">The sequence shown here is derived from an EMBL/GenBank/DDBJ whole genome shotgun (WGS) entry which is preliminary data.</text>
</comment>
<reference evidence="12 13" key="1">
    <citation type="journal article" date="2016" name="Int. J. Syst. Evol. Microbiol.">
        <title>Pseudaminobacter manganicus sp. nov., isolated from sludge of a manganese mine.</title>
        <authorList>
            <person name="Li J."/>
            <person name="Huang J."/>
            <person name="Liao S."/>
            <person name="Wang G."/>
        </authorList>
    </citation>
    <scope>NUCLEOTIDE SEQUENCE [LARGE SCALE GENOMIC DNA]</scope>
    <source>
        <strain evidence="12 13">JH-7</strain>
    </source>
</reference>
<dbReference type="NCBIfam" id="TIGR01479">
    <property type="entry name" value="GMP_PMI"/>
    <property type="match status" value="1"/>
</dbReference>
<dbReference type="RefSeq" id="WP_080919875.1">
    <property type="nucleotide sequence ID" value="NZ_MDET01000017.1"/>
</dbReference>
<dbReference type="AlphaFoldDB" id="A0A1V8RQ54"/>
<dbReference type="OrthoDB" id="9806359at2"/>
<evidence type="ECO:0000256" key="3">
    <source>
        <dbReference type="ARBA" id="ARBA00022679"/>
    </source>
</evidence>
<dbReference type="InterPro" id="IPR006375">
    <property type="entry name" value="Man1P_GuaTrfase/Man6P_Isoase"/>
</dbReference>
<evidence type="ECO:0000313" key="12">
    <source>
        <dbReference type="EMBL" id="OQM75330.1"/>
    </source>
</evidence>
<dbReference type="EMBL" id="MDET01000017">
    <property type="protein sequence ID" value="OQM75330.1"/>
    <property type="molecule type" value="Genomic_DNA"/>
</dbReference>
<dbReference type="GO" id="GO:0009298">
    <property type="term" value="P:GDP-mannose biosynthetic process"/>
    <property type="evidence" value="ECO:0007669"/>
    <property type="project" value="TreeGrafter"/>
</dbReference>
<dbReference type="EC" id="2.7.7.13" evidence="2"/>
<evidence type="ECO:0000256" key="7">
    <source>
        <dbReference type="ARBA" id="ARBA00047343"/>
    </source>
</evidence>
<evidence type="ECO:0000256" key="2">
    <source>
        <dbReference type="ARBA" id="ARBA00012387"/>
    </source>
</evidence>
<dbReference type="GO" id="GO:0016853">
    <property type="term" value="F:isomerase activity"/>
    <property type="evidence" value="ECO:0007669"/>
    <property type="project" value="UniProtKB-KW"/>
</dbReference>
<feature type="domain" description="Mannose-6-phosphate isomerase type II C-terminal" evidence="10">
    <location>
        <begin position="349"/>
        <end position="462"/>
    </location>
</feature>
<dbReference type="InterPro" id="IPR049577">
    <property type="entry name" value="GMPP_N"/>
</dbReference>
<evidence type="ECO:0000259" key="9">
    <source>
        <dbReference type="Pfam" id="PF00483"/>
    </source>
</evidence>
<dbReference type="CDD" id="cd02213">
    <property type="entry name" value="cupin_PMI_typeII_C"/>
    <property type="match status" value="1"/>
</dbReference>
<keyword evidence="6" id="KW-0342">GTP-binding</keyword>
<dbReference type="Pfam" id="PF22640">
    <property type="entry name" value="ManC_GMP_beta-helix"/>
    <property type="match status" value="1"/>
</dbReference>
<dbReference type="STRING" id="1873176.BFN67_18755"/>
<dbReference type="GO" id="GO:0005525">
    <property type="term" value="F:GTP binding"/>
    <property type="evidence" value="ECO:0007669"/>
    <property type="project" value="UniProtKB-KW"/>
</dbReference>